<accession>A0ABV8AX03</accession>
<gene>
    <name evidence="1" type="ORF">ACFOSV_14905</name>
</gene>
<sequence>MRRVILSFVLLLSFAGCDREIEEPRSDFGFDYQPLEIGLFWTYEVEQTIYFGENDSETNSFFYRDKVRSFFINEEGEQVFVVDREKSDDQVVWTRTLSFTRLIRDFSFVENQENQTLVPLVFPPDLGTIWDGNIYQVEDTDDFEVVSSVSFEKGDRSEVDLVRVLQNDEDDEITFRDRRYEIYANGIGMVEKYSEVVTYCSRNDCLGQQLINSGEITLMKLVDYGQD</sequence>
<reference evidence="2" key="1">
    <citation type="journal article" date="2019" name="Int. J. Syst. Evol. Microbiol.">
        <title>The Global Catalogue of Microorganisms (GCM) 10K type strain sequencing project: providing services to taxonomists for standard genome sequencing and annotation.</title>
        <authorList>
            <consortium name="The Broad Institute Genomics Platform"/>
            <consortium name="The Broad Institute Genome Sequencing Center for Infectious Disease"/>
            <person name="Wu L."/>
            <person name="Ma J."/>
        </authorList>
    </citation>
    <scope>NUCLEOTIDE SEQUENCE [LARGE SCALE GENOMIC DNA]</scope>
    <source>
        <strain evidence="2">CCUG 60523</strain>
    </source>
</reference>
<evidence type="ECO:0000313" key="2">
    <source>
        <dbReference type="Proteomes" id="UP001595805"/>
    </source>
</evidence>
<evidence type="ECO:0000313" key="1">
    <source>
        <dbReference type="EMBL" id="MFC3881481.1"/>
    </source>
</evidence>
<keyword evidence="2" id="KW-1185">Reference proteome</keyword>
<organism evidence="1 2">
    <name type="scientific">Algoriphagus namhaensis</name>
    <dbReference type="NCBI Taxonomy" id="915353"/>
    <lineage>
        <taxon>Bacteria</taxon>
        <taxon>Pseudomonadati</taxon>
        <taxon>Bacteroidota</taxon>
        <taxon>Cytophagia</taxon>
        <taxon>Cytophagales</taxon>
        <taxon>Cyclobacteriaceae</taxon>
        <taxon>Algoriphagus</taxon>
    </lineage>
</organism>
<dbReference type="PROSITE" id="PS51257">
    <property type="entry name" value="PROKAR_LIPOPROTEIN"/>
    <property type="match status" value="1"/>
</dbReference>
<comment type="caution">
    <text evidence="1">The sequence shown here is derived from an EMBL/GenBank/DDBJ whole genome shotgun (WGS) entry which is preliminary data.</text>
</comment>
<dbReference type="EMBL" id="JBHRZS010000007">
    <property type="protein sequence ID" value="MFC3881481.1"/>
    <property type="molecule type" value="Genomic_DNA"/>
</dbReference>
<dbReference type="Proteomes" id="UP001595805">
    <property type="component" value="Unassembled WGS sequence"/>
</dbReference>
<name>A0ABV8AX03_9BACT</name>
<proteinExistence type="predicted"/>
<protein>
    <recommendedName>
        <fullName evidence="3">Lipoprotein</fullName>
    </recommendedName>
</protein>
<evidence type="ECO:0008006" key="3">
    <source>
        <dbReference type="Google" id="ProtNLM"/>
    </source>
</evidence>
<dbReference type="RefSeq" id="WP_377906826.1">
    <property type="nucleotide sequence ID" value="NZ_JBHRZS010000007.1"/>
</dbReference>